<dbReference type="EMBL" id="JARZAK010000032">
    <property type="protein sequence ID" value="MDY7260542.1"/>
    <property type="molecule type" value="Genomic_DNA"/>
</dbReference>
<dbReference type="Proteomes" id="UP001292913">
    <property type="component" value="Unassembled WGS sequence"/>
</dbReference>
<keyword evidence="2" id="KW-1185">Reference proteome</keyword>
<accession>A0ABU5HY89</accession>
<evidence type="ECO:0000313" key="1">
    <source>
        <dbReference type="EMBL" id="MDY7260542.1"/>
    </source>
</evidence>
<name>A0ABU5HY89_9BACE</name>
<dbReference type="RefSeq" id="WP_148367982.1">
    <property type="nucleotide sequence ID" value="NZ_JARZAK010000032.1"/>
</dbReference>
<gene>
    <name evidence="1" type="ORF">QHG74_22785</name>
</gene>
<protein>
    <submittedName>
        <fullName evidence="1">Uncharacterized protein</fullName>
    </submittedName>
</protein>
<sequence>MGQNKCFIKVSDPWNFESPDGENIIKGSILSQRSDQCIVFRSNYCMQFDGVKGFVLILIPRHCGHDFSKLHDEIIAFNGSILFREYSEQLSENELRKDSKFVIIGSLRIEHS</sequence>
<evidence type="ECO:0000313" key="2">
    <source>
        <dbReference type="Proteomes" id="UP001292913"/>
    </source>
</evidence>
<reference evidence="1 2" key="1">
    <citation type="submission" date="2023-04" db="EMBL/GenBank/DDBJ databases">
        <title>Bacteroides pacosi sp. nov., isolated from the fecal material of an alpaca.</title>
        <authorList>
            <person name="Miller S."/>
            <person name="Hendry M."/>
            <person name="King J."/>
            <person name="Sankaranarayanan K."/>
            <person name="Lawson P.A."/>
        </authorList>
    </citation>
    <scope>NUCLEOTIDE SEQUENCE [LARGE SCALE GENOMIC DNA]</scope>
    <source>
        <strain evidence="1 2">A2-P53</strain>
    </source>
</reference>
<comment type="caution">
    <text evidence="1">The sequence shown here is derived from an EMBL/GenBank/DDBJ whole genome shotgun (WGS) entry which is preliminary data.</text>
</comment>
<proteinExistence type="predicted"/>
<organism evidence="1 2">
    <name type="scientific">Bacteroides vicugnae</name>
    <dbReference type="NCBI Taxonomy" id="3037989"/>
    <lineage>
        <taxon>Bacteria</taxon>
        <taxon>Pseudomonadati</taxon>
        <taxon>Bacteroidota</taxon>
        <taxon>Bacteroidia</taxon>
        <taxon>Bacteroidales</taxon>
        <taxon>Bacteroidaceae</taxon>
        <taxon>Bacteroides</taxon>
    </lineage>
</organism>